<dbReference type="NCBIfam" id="TIGR00055">
    <property type="entry name" value="uppS"/>
    <property type="match status" value="1"/>
</dbReference>
<feature type="binding site" evidence="2">
    <location>
        <begin position="62"/>
        <end position="64"/>
    </location>
    <ligand>
        <name>substrate</name>
    </ligand>
</feature>
<dbReference type="EMBL" id="JARGYT010000019">
    <property type="protein sequence ID" value="MDZ5762080.1"/>
    <property type="molecule type" value="Genomic_DNA"/>
</dbReference>
<dbReference type="PROSITE" id="PS01066">
    <property type="entry name" value="UPP_SYNTHASE"/>
    <property type="match status" value="1"/>
</dbReference>
<dbReference type="HAMAP" id="MF_01139">
    <property type="entry name" value="ISPT"/>
    <property type="match status" value="1"/>
</dbReference>
<dbReference type="Gene3D" id="3.40.1180.10">
    <property type="entry name" value="Decaprenyl diphosphate synthase-like"/>
    <property type="match status" value="1"/>
</dbReference>
<dbReference type="CDD" id="cd00475">
    <property type="entry name" value="Cis_IPPS"/>
    <property type="match status" value="1"/>
</dbReference>
<evidence type="ECO:0000256" key="1">
    <source>
        <dbReference type="ARBA" id="ARBA00022679"/>
    </source>
</evidence>
<dbReference type="PANTHER" id="PTHR10291">
    <property type="entry name" value="DEHYDRODOLICHYL DIPHOSPHATE SYNTHASE FAMILY MEMBER"/>
    <property type="match status" value="1"/>
</dbReference>
<dbReference type="InterPro" id="IPR001441">
    <property type="entry name" value="UPP_synth-like"/>
</dbReference>
<feature type="binding site" evidence="2">
    <location>
        <position position="181"/>
    </location>
    <ligand>
        <name>substrate</name>
    </ligand>
</feature>
<keyword evidence="1 2" id="KW-0808">Transferase</keyword>
<name>A0ABU5L849_9RICK</name>
<dbReference type="SUPFAM" id="SSF64005">
    <property type="entry name" value="Undecaprenyl diphosphate synthase"/>
    <property type="match status" value="1"/>
</dbReference>
<feature type="binding site" evidence="2">
    <location>
        <position position="17"/>
    </location>
    <ligand>
        <name>Mg(2+)</name>
        <dbReference type="ChEBI" id="CHEBI:18420"/>
    </ligand>
</feature>
<proteinExistence type="inferred from homology"/>
<sequence length="233" mass="27216">MSFNIQKAPKHVAIIMDGNSRWAKEMNLPQWKGHESGMQSAKNIVDIAINNKIQYLTLYAFSIENWKRDKSEVDVIMSLMRQYMSEYAEDFINKGVRIIFSGDLLLIDSDISQSMFDIEESSKLNKVLTLIIAVSYSARNEIREAAMNMVKDAHKIDTSNKMIFDEYINIHNIPDPDLLIRTGGEYRLSNFMLWQIAYTELYFSKKLWPSFEEKDLLEAIQDFNSRERRYGGR</sequence>
<dbReference type="PANTHER" id="PTHR10291:SF0">
    <property type="entry name" value="DEHYDRODOLICHYL DIPHOSPHATE SYNTHASE 2"/>
    <property type="match status" value="1"/>
</dbReference>
<evidence type="ECO:0000256" key="2">
    <source>
        <dbReference type="HAMAP-Rule" id="MF_01139"/>
    </source>
</evidence>
<reference evidence="3 4" key="1">
    <citation type="submission" date="2023-02" db="EMBL/GenBank/DDBJ databases">
        <title>Host association and intracellularity evolved multiple times independently in the Rickettsiales.</title>
        <authorList>
            <person name="Castelli M."/>
            <person name="Nardi T."/>
            <person name="Gammuto L."/>
            <person name="Bellinzona G."/>
            <person name="Sabaneyeva E."/>
            <person name="Potekhin A."/>
            <person name="Serra V."/>
            <person name="Petroni G."/>
            <person name="Sassera D."/>
        </authorList>
    </citation>
    <scope>NUCLEOTIDE SEQUENCE [LARGE SCALE GENOMIC DNA]</scope>
    <source>
        <strain evidence="3 4">BOD18</strain>
    </source>
</reference>
<dbReference type="EC" id="2.5.1.-" evidence="2"/>
<keyword evidence="4" id="KW-1185">Reference proteome</keyword>
<feature type="binding site" evidence="2">
    <location>
        <position position="66"/>
    </location>
    <ligand>
        <name>substrate</name>
    </ligand>
</feature>
<gene>
    <name evidence="3" type="ORF">Cyrtocomes_00448</name>
</gene>
<feature type="active site" evidence="2">
    <location>
        <position position="17"/>
    </location>
</feature>
<feature type="binding site" evidence="2">
    <location>
        <begin position="187"/>
        <end position="189"/>
    </location>
    <ligand>
        <name>substrate</name>
    </ligand>
</feature>
<dbReference type="InterPro" id="IPR036424">
    <property type="entry name" value="UPP_synth-like_sf"/>
</dbReference>
<feature type="binding site" evidence="2">
    <location>
        <position position="34"/>
    </location>
    <ligand>
        <name>substrate</name>
    </ligand>
</feature>
<feature type="binding site" evidence="2">
    <location>
        <position position="68"/>
    </location>
    <ligand>
        <name>substrate</name>
    </ligand>
</feature>
<keyword evidence="2" id="KW-0479">Metal-binding</keyword>
<comment type="subunit">
    <text evidence="2">Homodimer.</text>
</comment>
<comment type="caution">
    <text evidence="2">Lacks conserved residue(s) required for the propagation of feature annotation.</text>
</comment>
<dbReference type="Proteomes" id="UP001293791">
    <property type="component" value="Unassembled WGS sequence"/>
</dbReference>
<feature type="binding site" evidence="2">
    <location>
        <begin position="18"/>
        <end position="21"/>
    </location>
    <ligand>
        <name>substrate</name>
    </ligand>
</feature>
<organism evidence="3 4">
    <name type="scientific">Candidatus Cyrtobacter comes</name>
    <dbReference type="NCBI Taxonomy" id="675776"/>
    <lineage>
        <taxon>Bacteria</taxon>
        <taxon>Pseudomonadati</taxon>
        <taxon>Pseudomonadota</taxon>
        <taxon>Alphaproteobacteria</taxon>
        <taxon>Rickettsiales</taxon>
        <taxon>Candidatus Midichloriaceae</taxon>
        <taxon>Candidatus Cyrtobacter</taxon>
    </lineage>
</organism>
<dbReference type="GO" id="GO:0016740">
    <property type="term" value="F:transferase activity"/>
    <property type="evidence" value="ECO:0007669"/>
    <property type="project" value="UniProtKB-KW"/>
</dbReference>
<evidence type="ECO:0000313" key="4">
    <source>
        <dbReference type="Proteomes" id="UP001293791"/>
    </source>
</evidence>
<keyword evidence="2" id="KW-0460">Magnesium</keyword>
<evidence type="ECO:0000313" key="3">
    <source>
        <dbReference type="EMBL" id="MDZ5762080.1"/>
    </source>
</evidence>
<feature type="binding site" evidence="2">
    <location>
        <position position="22"/>
    </location>
    <ligand>
        <name>substrate</name>
    </ligand>
</feature>
<comment type="function">
    <text evidence="2">Catalyzes the condensation of isopentenyl diphosphate (IPP) with allylic pyrophosphates generating different type of terpenoids.</text>
</comment>
<dbReference type="RefSeq" id="WP_322497568.1">
    <property type="nucleotide sequence ID" value="NZ_JARGYT010000019.1"/>
</dbReference>
<accession>A0ABU5L849</accession>
<dbReference type="Pfam" id="PF01255">
    <property type="entry name" value="Prenyltransf"/>
    <property type="match status" value="1"/>
</dbReference>
<comment type="cofactor">
    <cofactor evidence="2">
        <name>Mg(2+)</name>
        <dbReference type="ChEBI" id="CHEBI:18420"/>
    </cofactor>
    <text evidence="2">Binds 2 magnesium ions per subunit.</text>
</comment>
<feature type="active site" description="Proton acceptor" evidence="2">
    <location>
        <position position="65"/>
    </location>
</feature>
<feature type="binding site" evidence="2">
    <location>
        <position position="200"/>
    </location>
    <ligand>
        <name>Mg(2+)</name>
        <dbReference type="ChEBI" id="CHEBI:18420"/>
    </ligand>
</feature>
<comment type="caution">
    <text evidence="3">The sequence shown here is derived from an EMBL/GenBank/DDBJ whole genome shotgun (WGS) entry which is preliminary data.</text>
</comment>
<dbReference type="InterPro" id="IPR018520">
    <property type="entry name" value="UPP_synth-like_CS"/>
</dbReference>
<comment type="similarity">
    <text evidence="2">Belongs to the UPP synthase family.</text>
</comment>
<protein>
    <recommendedName>
        <fullName evidence="2">Isoprenyl transferase</fullName>
        <ecNumber evidence="2">2.5.1.-</ecNumber>
    </recommendedName>
</protein>